<accession>A0A8K0XKV4</accession>
<name>A0A8K0XKV4_9AGAR</name>
<feature type="region of interest" description="Disordered" evidence="1">
    <location>
        <begin position="301"/>
        <end position="327"/>
    </location>
</feature>
<dbReference type="EMBL" id="JAEVFJ010000045">
    <property type="protein sequence ID" value="KAH8084888.1"/>
    <property type="molecule type" value="Genomic_DNA"/>
</dbReference>
<feature type="compositionally biased region" description="Pro residues" evidence="1">
    <location>
        <begin position="209"/>
        <end position="218"/>
    </location>
</feature>
<evidence type="ECO:0000256" key="1">
    <source>
        <dbReference type="SAM" id="MobiDB-lite"/>
    </source>
</evidence>
<keyword evidence="3" id="KW-1185">Reference proteome</keyword>
<gene>
    <name evidence="2" type="ORF">BXZ70DRAFT_565678</name>
</gene>
<protein>
    <submittedName>
        <fullName evidence="2">Uncharacterized protein</fullName>
    </submittedName>
</protein>
<reference evidence="2" key="1">
    <citation type="journal article" date="2021" name="New Phytol.">
        <title>Evolutionary innovations through gain and loss of genes in the ectomycorrhizal Boletales.</title>
        <authorList>
            <person name="Wu G."/>
            <person name="Miyauchi S."/>
            <person name="Morin E."/>
            <person name="Kuo A."/>
            <person name="Drula E."/>
            <person name="Varga T."/>
            <person name="Kohler A."/>
            <person name="Feng B."/>
            <person name="Cao Y."/>
            <person name="Lipzen A."/>
            <person name="Daum C."/>
            <person name="Hundley H."/>
            <person name="Pangilinan J."/>
            <person name="Johnson J."/>
            <person name="Barry K."/>
            <person name="LaButti K."/>
            <person name="Ng V."/>
            <person name="Ahrendt S."/>
            <person name="Min B."/>
            <person name="Choi I.G."/>
            <person name="Park H."/>
            <person name="Plett J.M."/>
            <person name="Magnuson J."/>
            <person name="Spatafora J.W."/>
            <person name="Nagy L.G."/>
            <person name="Henrissat B."/>
            <person name="Grigoriev I.V."/>
            <person name="Yang Z.L."/>
            <person name="Xu J."/>
            <person name="Martin F.M."/>
        </authorList>
    </citation>
    <scope>NUCLEOTIDE SEQUENCE</scope>
    <source>
        <strain evidence="2">KKN 215</strain>
    </source>
</reference>
<feature type="compositionally biased region" description="Basic and acidic residues" evidence="1">
    <location>
        <begin position="308"/>
        <end position="325"/>
    </location>
</feature>
<comment type="caution">
    <text evidence="2">The sequence shown here is derived from an EMBL/GenBank/DDBJ whole genome shotgun (WGS) entry which is preliminary data.</text>
</comment>
<evidence type="ECO:0000313" key="3">
    <source>
        <dbReference type="Proteomes" id="UP000813824"/>
    </source>
</evidence>
<feature type="compositionally biased region" description="Polar residues" evidence="1">
    <location>
        <begin position="190"/>
        <end position="202"/>
    </location>
</feature>
<evidence type="ECO:0000313" key="2">
    <source>
        <dbReference type="EMBL" id="KAH8084888.1"/>
    </source>
</evidence>
<feature type="region of interest" description="Disordered" evidence="1">
    <location>
        <begin position="187"/>
        <end position="288"/>
    </location>
</feature>
<sequence length="357" mass="39460">MLTLGGFKVWLTTPGDDAEVPHSEASFVHVSSRSAFIKRDLVDTRYRIHIERAEGNWRDPSSEYDRVLVAVKFKRNKSKYEYLAKGVWPPSTDIVKIPQTESSPWSSPTLNTRTDFLSYVLPKAKGGILVSASNSSSLKTGVKFAIAVELYTPISSCTQITAGGTKVYTMENLAPFANFRFDFHDPESPGLSSTTAPASPNVPTAAPAIPSPRPPALPPSRAATKALLVDAHPPSDRPKPVRFTKRAPDRTPSRRSKSPLPALGYPDESEPEASDSNPPSRKRNRPVGLSEELAAELAQAQHLSGKRRQLEKQAKEKRAAVREMNRQQQVPCLRIGKFYLGADNNVYCVLCRKRSRR</sequence>
<dbReference type="Proteomes" id="UP000813824">
    <property type="component" value="Unassembled WGS sequence"/>
</dbReference>
<dbReference type="AlphaFoldDB" id="A0A8K0XKV4"/>
<organism evidence="2 3">
    <name type="scientific">Cristinia sonorae</name>
    <dbReference type="NCBI Taxonomy" id="1940300"/>
    <lineage>
        <taxon>Eukaryota</taxon>
        <taxon>Fungi</taxon>
        <taxon>Dikarya</taxon>
        <taxon>Basidiomycota</taxon>
        <taxon>Agaricomycotina</taxon>
        <taxon>Agaricomycetes</taxon>
        <taxon>Agaricomycetidae</taxon>
        <taxon>Agaricales</taxon>
        <taxon>Pleurotineae</taxon>
        <taxon>Stephanosporaceae</taxon>
        <taxon>Cristinia</taxon>
    </lineage>
</organism>
<proteinExistence type="predicted"/>